<name>A0A382DQ23_9ZZZZ</name>
<dbReference type="Gene3D" id="3.40.50.300">
    <property type="entry name" value="P-loop containing nucleotide triphosphate hydrolases"/>
    <property type="match status" value="1"/>
</dbReference>
<gene>
    <name evidence="6" type="ORF">METZ01_LOCUS192541</name>
</gene>
<dbReference type="CDD" id="cd00009">
    <property type="entry name" value="AAA"/>
    <property type="match status" value="1"/>
</dbReference>
<dbReference type="GO" id="GO:0016887">
    <property type="term" value="F:ATP hydrolysis activity"/>
    <property type="evidence" value="ECO:0007669"/>
    <property type="project" value="InterPro"/>
</dbReference>
<comment type="similarity">
    <text evidence="1">Belongs to the CbbQ/NirQ/NorQ/GpvN family.</text>
</comment>
<dbReference type="InterPro" id="IPR050764">
    <property type="entry name" value="CbbQ/NirQ/NorQ/GpvN"/>
</dbReference>
<reference evidence="6" key="1">
    <citation type="submission" date="2018-05" db="EMBL/GenBank/DDBJ databases">
        <authorList>
            <person name="Lanie J.A."/>
            <person name="Ng W.-L."/>
            <person name="Kazmierczak K.M."/>
            <person name="Andrzejewski T.M."/>
            <person name="Davidsen T.M."/>
            <person name="Wayne K.J."/>
            <person name="Tettelin H."/>
            <person name="Glass J.I."/>
            <person name="Rusch D."/>
            <person name="Podicherti R."/>
            <person name="Tsui H.-C.T."/>
            <person name="Winkler M.E."/>
        </authorList>
    </citation>
    <scope>NUCLEOTIDE SEQUENCE</scope>
</reference>
<dbReference type="GO" id="GO:0005524">
    <property type="term" value="F:ATP binding"/>
    <property type="evidence" value="ECO:0007669"/>
    <property type="project" value="UniProtKB-KW"/>
</dbReference>
<dbReference type="InterPro" id="IPR027417">
    <property type="entry name" value="P-loop_NTPase"/>
</dbReference>
<dbReference type="Pfam" id="PF07728">
    <property type="entry name" value="AAA_5"/>
    <property type="match status" value="1"/>
</dbReference>
<dbReference type="PANTHER" id="PTHR42759">
    <property type="entry name" value="MOXR FAMILY PROTEIN"/>
    <property type="match status" value="1"/>
</dbReference>
<evidence type="ECO:0000259" key="5">
    <source>
        <dbReference type="Pfam" id="PF08406"/>
    </source>
</evidence>
<evidence type="ECO:0000313" key="6">
    <source>
        <dbReference type="EMBL" id="SVB39687.1"/>
    </source>
</evidence>
<dbReference type="EMBL" id="UINC01040181">
    <property type="protein sequence ID" value="SVB39687.1"/>
    <property type="molecule type" value="Genomic_DNA"/>
</dbReference>
<evidence type="ECO:0000256" key="2">
    <source>
        <dbReference type="ARBA" id="ARBA00022741"/>
    </source>
</evidence>
<accession>A0A382DQ23</accession>
<dbReference type="AlphaFoldDB" id="A0A382DQ23"/>
<dbReference type="Pfam" id="PF08406">
    <property type="entry name" value="CbbQ_C"/>
    <property type="match status" value="1"/>
</dbReference>
<dbReference type="InterPro" id="IPR013615">
    <property type="entry name" value="CbbQ_C"/>
</dbReference>
<feature type="domain" description="ATPase dynein-related AAA" evidence="4">
    <location>
        <begin position="130"/>
        <end position="250"/>
    </location>
</feature>
<evidence type="ECO:0008006" key="7">
    <source>
        <dbReference type="Google" id="ProtNLM"/>
    </source>
</evidence>
<keyword evidence="2" id="KW-0547">Nucleotide-binding</keyword>
<evidence type="ECO:0000256" key="3">
    <source>
        <dbReference type="ARBA" id="ARBA00022840"/>
    </source>
</evidence>
<feature type="domain" description="CbbQ/NirQ/NorQ C-terminal" evidence="5">
    <location>
        <begin position="294"/>
        <end position="358"/>
    </location>
</feature>
<sequence>MNSKRIEVVRKFYNELGKEVITRKELYSTRDKLRDELPLVSVRWIEDNHRVTGKSGHYRLPIEILDGVTDSVEISQESVKGKVKPKTEVEVEEIVSNAFNFIPTKDSNYVAWGHHRDIEAILKSKIFYPTFITGLSGNGKTFMVEQIGAKLKREVIRVNITVETDEDDLLGGFRLVDGETQFHKGPVVEAMERGAVLLLDEVDLASTKILALQPVLEGKGVFLKKINQWITPKDGFNVIATANTKGKGSESGSFIGTNILNEAFLERFAVTFEQEYPTNANELKIVKNTFKDNGIEDDVFADHLVKWADIIRKTYYDGGVDEVISTRRLVHVSKAYSIFQDKLKAIELCIARFDDDTKQSFKELYGKVDADVEVEENSEKKDDYNPF</sequence>
<dbReference type="PANTHER" id="PTHR42759:SF1">
    <property type="entry name" value="MAGNESIUM-CHELATASE SUBUNIT CHLD"/>
    <property type="match status" value="1"/>
</dbReference>
<dbReference type="InterPro" id="IPR011704">
    <property type="entry name" value="ATPase_dyneun-rel_AAA"/>
</dbReference>
<dbReference type="SUPFAM" id="SSF52540">
    <property type="entry name" value="P-loop containing nucleoside triphosphate hydrolases"/>
    <property type="match status" value="1"/>
</dbReference>
<organism evidence="6">
    <name type="scientific">marine metagenome</name>
    <dbReference type="NCBI Taxonomy" id="408172"/>
    <lineage>
        <taxon>unclassified sequences</taxon>
        <taxon>metagenomes</taxon>
        <taxon>ecological metagenomes</taxon>
    </lineage>
</organism>
<evidence type="ECO:0000256" key="1">
    <source>
        <dbReference type="ARBA" id="ARBA00009417"/>
    </source>
</evidence>
<proteinExistence type="inferred from homology"/>
<evidence type="ECO:0000259" key="4">
    <source>
        <dbReference type="Pfam" id="PF07728"/>
    </source>
</evidence>
<protein>
    <recommendedName>
        <fullName evidence="7">ATPase dynein-related AAA domain-containing protein</fullName>
    </recommendedName>
</protein>
<keyword evidence="3" id="KW-0067">ATP-binding</keyword>